<evidence type="ECO:0000256" key="1">
    <source>
        <dbReference type="SAM" id="MobiDB-lite"/>
    </source>
</evidence>
<comment type="caution">
    <text evidence="3">The sequence shown here is derived from an EMBL/GenBank/DDBJ whole genome shotgun (WGS) entry which is preliminary data.</text>
</comment>
<reference evidence="3 4" key="1">
    <citation type="submission" date="2019-03" db="EMBL/GenBank/DDBJ databases">
        <title>Genomic Encyclopedia of Type Strains, Phase IV (KMG-IV): sequencing the most valuable type-strain genomes for metagenomic binning, comparative biology and taxonomic classification.</title>
        <authorList>
            <person name="Goeker M."/>
        </authorList>
    </citation>
    <scope>NUCLEOTIDE SEQUENCE [LARGE SCALE GENOMIC DNA]</scope>
    <source>
        <strain evidence="3 4">DSM 102852</strain>
    </source>
</reference>
<dbReference type="OrthoDB" id="6052886at2"/>
<evidence type="ECO:0000259" key="2">
    <source>
        <dbReference type="Pfam" id="PF18788"/>
    </source>
</evidence>
<organism evidence="3 4">
    <name type="scientific">Hydromonas duriensis</name>
    <dbReference type="NCBI Taxonomy" id="1527608"/>
    <lineage>
        <taxon>Bacteria</taxon>
        <taxon>Pseudomonadati</taxon>
        <taxon>Pseudomonadota</taxon>
        <taxon>Betaproteobacteria</taxon>
        <taxon>Burkholderiales</taxon>
        <taxon>Burkholderiaceae</taxon>
        <taxon>Hydromonas</taxon>
    </lineage>
</organism>
<dbReference type="Pfam" id="PF18788">
    <property type="entry name" value="DarA_N"/>
    <property type="match status" value="1"/>
</dbReference>
<gene>
    <name evidence="3" type="ORF">DFR44_1221</name>
</gene>
<protein>
    <recommendedName>
        <fullName evidence="2">Defence against restriction A N-terminal domain-containing protein</fullName>
    </recommendedName>
</protein>
<sequence length="462" mass="50181">MVSFERAATALIVNAAKIENKAKQLGMALSRASQGVTLTDNGVTVSQPFKQNGSTQMVMLFEMSDGQTISVYLHNPDVKPNQLQGDDVLVSWKWLLNRKDITIVVAKENGKDLALSQVAARIMALVEKNSARFTKANANRQVRMKQIADLEAQVATKEATLNDLLLQLESKRAGANTPTSGGSNLPYSITPKTVDMADAVDTLNKEVLGGYAKAVLLVLVDDDTGTVVANRFIQTGKKSAVNAAQAELFSIGRDLGQSSLNVHHIYATDYAYPARDKLKLLGYTVTERFDVNEHIPDDVKAFLVEGQLYDLARMDGSGYYQNLRFTNYQANDKYTDRMEVVAVFNGNSTHFEENVARLSHKIAAKELVLAGSAPTPEPAPETTPAPTVVPPETPPTTDNATAEFLQSVIDGKQDMTASDFAQKLTALHEQTVGDEGLTQLFNQAVDVYAAMAMAQAKQALGH</sequence>
<feature type="compositionally biased region" description="Pro residues" evidence="1">
    <location>
        <begin position="375"/>
        <end position="394"/>
    </location>
</feature>
<accession>A0A4R6Y6Z5</accession>
<feature type="domain" description="Defence against restriction A N-terminal" evidence="2">
    <location>
        <begin position="11"/>
        <end position="130"/>
    </location>
</feature>
<dbReference type="RefSeq" id="WP_133621203.1">
    <property type="nucleotide sequence ID" value="NZ_SNZE01000022.1"/>
</dbReference>
<dbReference type="InterPro" id="IPR041140">
    <property type="entry name" value="DarA_N"/>
</dbReference>
<dbReference type="AlphaFoldDB" id="A0A4R6Y6Z5"/>
<evidence type="ECO:0000313" key="3">
    <source>
        <dbReference type="EMBL" id="TDR30332.1"/>
    </source>
</evidence>
<evidence type="ECO:0000313" key="4">
    <source>
        <dbReference type="Proteomes" id="UP000294480"/>
    </source>
</evidence>
<keyword evidence="4" id="KW-1185">Reference proteome</keyword>
<proteinExistence type="predicted"/>
<dbReference type="EMBL" id="SNZE01000022">
    <property type="protein sequence ID" value="TDR30332.1"/>
    <property type="molecule type" value="Genomic_DNA"/>
</dbReference>
<name>A0A4R6Y6Z5_9BURK</name>
<feature type="region of interest" description="Disordered" evidence="1">
    <location>
        <begin position="372"/>
        <end position="399"/>
    </location>
</feature>
<dbReference type="Proteomes" id="UP000294480">
    <property type="component" value="Unassembled WGS sequence"/>
</dbReference>